<dbReference type="InterPro" id="IPR023561">
    <property type="entry name" value="Carbonic_anhydrase_a-class"/>
</dbReference>
<evidence type="ECO:0000256" key="5">
    <source>
        <dbReference type="ARBA" id="ARBA00023239"/>
    </source>
</evidence>
<protein>
    <recommendedName>
        <fullName evidence="2">carbonic anhydrase</fullName>
        <ecNumber evidence="2">4.2.1.1</ecNumber>
    </recommendedName>
</protein>
<evidence type="ECO:0000259" key="7">
    <source>
        <dbReference type="PROSITE" id="PS51144"/>
    </source>
</evidence>
<dbReference type="SMART" id="SM01057">
    <property type="entry name" value="Carb_anhydrase"/>
    <property type="match status" value="1"/>
</dbReference>
<dbReference type="GO" id="GO:0008270">
    <property type="term" value="F:zinc ion binding"/>
    <property type="evidence" value="ECO:0007669"/>
    <property type="project" value="InterPro"/>
</dbReference>
<dbReference type="Pfam" id="PF00194">
    <property type="entry name" value="Carb_anhydrase"/>
    <property type="match status" value="1"/>
</dbReference>
<gene>
    <name evidence="8" type="ORF">NIES267_69490</name>
</gene>
<dbReference type="CDD" id="cd03124">
    <property type="entry name" value="alpha_CA_prokaryotic_like"/>
    <property type="match status" value="1"/>
</dbReference>
<evidence type="ECO:0000256" key="6">
    <source>
        <dbReference type="ARBA" id="ARBA00048348"/>
    </source>
</evidence>
<keyword evidence="3" id="KW-0479">Metal-binding</keyword>
<dbReference type="PROSITE" id="PS51144">
    <property type="entry name" value="ALPHA_CA_2"/>
    <property type="match status" value="1"/>
</dbReference>
<keyword evidence="9" id="KW-1185">Reference proteome</keyword>
<evidence type="ECO:0000256" key="1">
    <source>
        <dbReference type="ARBA" id="ARBA00010718"/>
    </source>
</evidence>
<comment type="similarity">
    <text evidence="1">Belongs to the alpha-carbonic anhydrase family.</text>
</comment>
<keyword evidence="5" id="KW-0456">Lyase</keyword>
<sequence>MQRRELLRKGLLSATGIAASSLFGCSSLISASKQEGKTAWGYIGKQGPEYWGSLSDEFNICQAGNSQSPVNLQATVDADLTPLEINYKDSPLRIINNGHTIQVNYQPGSFLTLDGERYELLQFHFHHPSEHKVEGEALPMELHLVHKGKKGLAVIGVFLKEGKSNPNLQKVWKEMPNRKSSEKTISNVNISASDLLPEDKDYYRYFGSLTTPPCSETVHWIVLKEPVEISTQQVNKFSQVFPMNARPVQLVKRRFLLE</sequence>
<reference evidence="8 9" key="1">
    <citation type="submission" date="2017-06" db="EMBL/GenBank/DDBJ databases">
        <title>Genome sequencing of cyanobaciteial culture collection at National Institute for Environmental Studies (NIES).</title>
        <authorList>
            <person name="Hirose Y."/>
            <person name="Shimura Y."/>
            <person name="Fujisawa T."/>
            <person name="Nakamura Y."/>
            <person name="Kawachi M."/>
        </authorList>
    </citation>
    <scope>NUCLEOTIDE SEQUENCE [LARGE SCALE GENOMIC DNA]</scope>
    <source>
        <strain evidence="8 9">NIES-267</strain>
    </source>
</reference>
<dbReference type="EC" id="4.2.1.1" evidence="2"/>
<name>A0A1Z4M1T8_9CYAN</name>
<dbReference type="Proteomes" id="UP000218418">
    <property type="component" value="Chromosome"/>
</dbReference>
<evidence type="ECO:0000256" key="2">
    <source>
        <dbReference type="ARBA" id="ARBA00012925"/>
    </source>
</evidence>
<dbReference type="InterPro" id="IPR001148">
    <property type="entry name" value="CA_dom"/>
</dbReference>
<dbReference type="AlphaFoldDB" id="A0A1Z4M1T8"/>
<organism evidence="8 9">
    <name type="scientific">Calothrix parasitica NIES-267</name>
    <dbReference type="NCBI Taxonomy" id="1973488"/>
    <lineage>
        <taxon>Bacteria</taxon>
        <taxon>Bacillati</taxon>
        <taxon>Cyanobacteriota</taxon>
        <taxon>Cyanophyceae</taxon>
        <taxon>Nostocales</taxon>
        <taxon>Calotrichaceae</taxon>
        <taxon>Calothrix</taxon>
    </lineage>
</organism>
<dbReference type="PROSITE" id="PS51257">
    <property type="entry name" value="PROKAR_LIPOPROTEIN"/>
    <property type="match status" value="1"/>
</dbReference>
<evidence type="ECO:0000313" key="9">
    <source>
        <dbReference type="Proteomes" id="UP000218418"/>
    </source>
</evidence>
<dbReference type="Gene3D" id="3.10.200.10">
    <property type="entry name" value="Alpha carbonic anhydrase"/>
    <property type="match status" value="1"/>
</dbReference>
<dbReference type="PANTHER" id="PTHR18952">
    <property type="entry name" value="CARBONIC ANHYDRASE"/>
    <property type="match status" value="1"/>
</dbReference>
<keyword evidence="4" id="KW-0862">Zinc</keyword>
<dbReference type="InterPro" id="IPR036398">
    <property type="entry name" value="CA_dom_sf"/>
</dbReference>
<evidence type="ECO:0000256" key="3">
    <source>
        <dbReference type="ARBA" id="ARBA00022723"/>
    </source>
</evidence>
<dbReference type="InterPro" id="IPR041891">
    <property type="entry name" value="Alpha_CA_prokaryot-like"/>
</dbReference>
<dbReference type="EMBL" id="AP018227">
    <property type="protein sequence ID" value="BAY87427.1"/>
    <property type="molecule type" value="Genomic_DNA"/>
</dbReference>
<evidence type="ECO:0000313" key="8">
    <source>
        <dbReference type="EMBL" id="BAY87427.1"/>
    </source>
</evidence>
<evidence type="ECO:0000256" key="4">
    <source>
        <dbReference type="ARBA" id="ARBA00022833"/>
    </source>
</evidence>
<comment type="catalytic activity">
    <reaction evidence="6">
        <text>hydrogencarbonate + H(+) = CO2 + H2O</text>
        <dbReference type="Rhea" id="RHEA:10748"/>
        <dbReference type="ChEBI" id="CHEBI:15377"/>
        <dbReference type="ChEBI" id="CHEBI:15378"/>
        <dbReference type="ChEBI" id="CHEBI:16526"/>
        <dbReference type="ChEBI" id="CHEBI:17544"/>
        <dbReference type="EC" id="4.2.1.1"/>
    </reaction>
</comment>
<feature type="domain" description="Alpha-carbonic anhydrase" evidence="7">
    <location>
        <begin position="38"/>
        <end position="258"/>
    </location>
</feature>
<dbReference type="GO" id="GO:0004089">
    <property type="term" value="F:carbonate dehydratase activity"/>
    <property type="evidence" value="ECO:0007669"/>
    <property type="project" value="UniProtKB-EC"/>
</dbReference>
<accession>A0A1Z4M1T8</accession>
<dbReference type="SUPFAM" id="SSF51069">
    <property type="entry name" value="Carbonic anhydrase"/>
    <property type="match status" value="1"/>
</dbReference>
<dbReference type="PANTHER" id="PTHR18952:SF265">
    <property type="entry name" value="CARBONIC ANHYDRASE"/>
    <property type="match status" value="1"/>
</dbReference>
<dbReference type="OrthoDB" id="5327615at2"/>
<proteinExistence type="inferred from homology"/>